<gene>
    <name evidence="11" type="ORF">OCBIM_22033399mg</name>
</gene>
<dbReference type="InterPro" id="IPR011989">
    <property type="entry name" value="ARM-like"/>
</dbReference>
<keyword evidence="7" id="KW-0496">Mitochondrion</keyword>
<protein>
    <recommendedName>
        <fullName evidence="10">Armadillo repeat-containing domain-containing protein</fullName>
    </recommendedName>
</protein>
<keyword evidence="6 9" id="KW-1133">Transmembrane helix</keyword>
<feature type="transmembrane region" description="Helical" evidence="9">
    <location>
        <begin position="12"/>
        <end position="30"/>
    </location>
</feature>
<evidence type="ECO:0000256" key="7">
    <source>
        <dbReference type="ARBA" id="ARBA00023128"/>
    </source>
</evidence>
<keyword evidence="4 9" id="KW-0812">Transmembrane</keyword>
<comment type="subcellular location">
    <subcellularLocation>
        <location evidence="1">Membrane</location>
        <topology evidence="1">Single-pass membrane protein</topology>
    </subcellularLocation>
    <subcellularLocation>
        <location evidence="2">Mitochondrion membrane</location>
    </subcellularLocation>
</comment>
<dbReference type="KEGG" id="obi:106883946"/>
<dbReference type="InterPro" id="IPR016024">
    <property type="entry name" value="ARM-type_fold"/>
</dbReference>
<evidence type="ECO:0000256" key="3">
    <source>
        <dbReference type="ARBA" id="ARBA00010553"/>
    </source>
</evidence>
<feature type="domain" description="Armadillo repeat-containing" evidence="10">
    <location>
        <begin position="220"/>
        <end position="429"/>
    </location>
</feature>
<reference evidence="11" key="1">
    <citation type="submission" date="2015-07" db="EMBL/GenBank/DDBJ databases">
        <title>MeaNS - Measles Nucleotide Surveillance Program.</title>
        <authorList>
            <person name="Tran T."/>
            <person name="Druce J."/>
        </authorList>
    </citation>
    <scope>NUCLEOTIDE SEQUENCE</scope>
    <source>
        <strain evidence="11">UCB-OBI-ISO-001</strain>
        <tissue evidence="11">Gonad</tissue>
    </source>
</reference>
<dbReference type="Gene3D" id="1.25.10.10">
    <property type="entry name" value="Leucine-rich Repeat Variant"/>
    <property type="match status" value="1"/>
</dbReference>
<dbReference type="InterPro" id="IPR006911">
    <property type="entry name" value="ARM-rpt_dom"/>
</dbReference>
<dbReference type="InterPro" id="IPR000225">
    <property type="entry name" value="Armadillo"/>
</dbReference>
<keyword evidence="5" id="KW-0735">Signal-anchor</keyword>
<dbReference type="PANTHER" id="PTHR15712">
    <property type="entry name" value="ARMADILLO REPEAT CONTAINING PROTEIN"/>
    <property type="match status" value="1"/>
</dbReference>
<name>A0A0L8I5U7_OCTBM</name>
<dbReference type="AlphaFoldDB" id="A0A0L8I5U7"/>
<evidence type="ECO:0000256" key="5">
    <source>
        <dbReference type="ARBA" id="ARBA00022968"/>
    </source>
</evidence>
<evidence type="ECO:0000256" key="8">
    <source>
        <dbReference type="ARBA" id="ARBA00023136"/>
    </source>
</evidence>
<evidence type="ECO:0000313" key="11">
    <source>
        <dbReference type="EMBL" id="KOF96842.1"/>
    </source>
</evidence>
<dbReference type="EMBL" id="KQ416479">
    <property type="protein sequence ID" value="KOF96842.1"/>
    <property type="molecule type" value="Genomic_DNA"/>
</dbReference>
<evidence type="ECO:0000256" key="4">
    <source>
        <dbReference type="ARBA" id="ARBA00022692"/>
    </source>
</evidence>
<dbReference type="GO" id="GO:0031966">
    <property type="term" value="C:mitochondrial membrane"/>
    <property type="evidence" value="ECO:0007669"/>
    <property type="project" value="UniProtKB-SubCell"/>
</dbReference>
<organism evidence="11">
    <name type="scientific">Octopus bimaculoides</name>
    <name type="common">California two-spotted octopus</name>
    <dbReference type="NCBI Taxonomy" id="37653"/>
    <lineage>
        <taxon>Eukaryota</taxon>
        <taxon>Metazoa</taxon>
        <taxon>Spiralia</taxon>
        <taxon>Lophotrochozoa</taxon>
        <taxon>Mollusca</taxon>
        <taxon>Cephalopoda</taxon>
        <taxon>Coleoidea</taxon>
        <taxon>Octopodiformes</taxon>
        <taxon>Octopoda</taxon>
        <taxon>Incirrata</taxon>
        <taxon>Octopodidae</taxon>
        <taxon>Octopus</taxon>
    </lineage>
</organism>
<evidence type="ECO:0000256" key="1">
    <source>
        <dbReference type="ARBA" id="ARBA00004167"/>
    </source>
</evidence>
<dbReference type="STRING" id="37653.A0A0L8I5U7"/>
<dbReference type="SUPFAM" id="SSF48371">
    <property type="entry name" value="ARM repeat"/>
    <property type="match status" value="1"/>
</dbReference>
<evidence type="ECO:0000256" key="6">
    <source>
        <dbReference type="ARBA" id="ARBA00022989"/>
    </source>
</evidence>
<accession>A0A0L8I5U7</accession>
<dbReference type="OrthoDB" id="10017790at2759"/>
<comment type="similarity">
    <text evidence="3">Belongs to the eutherian X-chromosome-specific Armcx family.</text>
</comment>
<proteinExistence type="inferred from homology"/>
<sequence length="487" mass="53813">MATAAPLSHQGRIVLIAALAGGLFFLGFIFSKKYFKNKTKLANEEKETTEKECKIQKEGLREGLDSNSLGDANSEKQLLEAINIKETSVTLQSAAANEFETSAPSCTFSQQSQDVENSVVSCQYDDTEETLKTVEHDINSDSSFDFFDLATSPNDFKPTFEFVHPAENLNRIKRSEKSDKINHISNVSENEEESTHVSSQEDITNALDSAINNTDTIGTDELKILVSLLLSKNVEIQEAAIIGIVKCAAFTDHQNSLRELGCIEKLNVLLSSCVTSLKVGQNISPVLIASVANAISNMSVNENNQIMLKDSVPLLVDLILGDHIKESALLATLRALTNLSTTEKHHGHYTQLVENLYQLIDGDNISIKLQALKVLVNLSCSSEMVRHLLAAKAPQSTLALLHRDVEEALVLRWTTLLANIVHTVKEHKITQSSLPYTDKAASPETMYTALYGVHMIRDLKSKVFLLSKHKNEDIRYQAARIYSGLLK</sequence>
<evidence type="ECO:0000256" key="9">
    <source>
        <dbReference type="SAM" id="Phobius"/>
    </source>
</evidence>
<keyword evidence="8 9" id="KW-0472">Membrane</keyword>
<dbReference type="PANTHER" id="PTHR15712:SF23">
    <property type="entry name" value="ARMADILLO REPEAT CONTAINING 10"/>
    <property type="match status" value="1"/>
</dbReference>
<evidence type="ECO:0000259" key="10">
    <source>
        <dbReference type="Pfam" id="PF04826"/>
    </source>
</evidence>
<dbReference type="SMART" id="SM00185">
    <property type="entry name" value="ARM"/>
    <property type="match status" value="3"/>
</dbReference>
<evidence type="ECO:0000256" key="2">
    <source>
        <dbReference type="ARBA" id="ARBA00004325"/>
    </source>
</evidence>
<dbReference type="InterPro" id="IPR051303">
    <property type="entry name" value="Armcx_regulator"/>
</dbReference>
<dbReference type="Pfam" id="PF04826">
    <property type="entry name" value="Arm_2"/>
    <property type="match status" value="1"/>
</dbReference>